<dbReference type="Proteomes" id="UP001236258">
    <property type="component" value="Unassembled WGS sequence"/>
</dbReference>
<evidence type="ECO:0000256" key="5">
    <source>
        <dbReference type="ARBA" id="ARBA00022692"/>
    </source>
</evidence>
<dbReference type="InterPro" id="IPR007498">
    <property type="entry name" value="PqiA-like"/>
</dbReference>
<organism evidence="9 10">
    <name type="scientific">Alkalimonas delamerensis</name>
    <dbReference type="NCBI Taxonomy" id="265981"/>
    <lineage>
        <taxon>Bacteria</taxon>
        <taxon>Pseudomonadati</taxon>
        <taxon>Pseudomonadota</taxon>
        <taxon>Gammaproteobacteria</taxon>
        <taxon>Alkalimonas</taxon>
    </lineage>
</organism>
<keyword evidence="4" id="KW-0997">Cell inner membrane</keyword>
<dbReference type="PANTHER" id="PTHR30462">
    <property type="entry name" value="INTERMEMBRANE TRANSPORT PROTEIN PQIB-RELATED"/>
    <property type="match status" value="1"/>
</dbReference>
<evidence type="ECO:0000256" key="2">
    <source>
        <dbReference type="ARBA" id="ARBA00007555"/>
    </source>
</evidence>
<keyword evidence="6 8" id="KW-1133">Transmembrane helix</keyword>
<dbReference type="InterPro" id="IPR005219">
    <property type="entry name" value="PqiA-like_proteobact"/>
</dbReference>
<evidence type="ECO:0000313" key="9">
    <source>
        <dbReference type="EMBL" id="MDP4529354.1"/>
    </source>
</evidence>
<dbReference type="PANTHER" id="PTHR30462:SF3">
    <property type="entry name" value="INTERMEMBRANE TRANSPORT PROTEIN PQIA"/>
    <property type="match status" value="1"/>
</dbReference>
<protein>
    <submittedName>
        <fullName evidence="9">PqiA/YebS family transporter subunit</fullName>
    </submittedName>
</protein>
<sequence length="444" mass="49566">MVSPDYQLLDDGALQQPDSDSELVLCRYCDLLQQLPELQPGQEAHCSQCGHQLDSRHPQPILRPVLFASSALFMLVLTNLFPFISMRAAGTQQQMSFLDTSSVLFAVHHPALAVLVWLFIQAIPAFCMLAVIYLKLGMIWRLPARMWMARVLFMLKPWSMVDIFLIGLLVSFVKLASHGDLALGLSFWAFCLFCLLHLRTFQVIDRREMWARIAPNPKPLLQATPGLSGKSQQLKVCGCCTALVPWSQKQCSRCGDRVHGRLPSSIQKTLALTSTAAILYLPANIYPIMITVSMGQETHSTIVSGIRLLWQDGAYPVAVIIALASVVIPVVKILVLYWLCFLVMQGQSLRQRGSTLVFRWVDWIGRWSMVDVLVVAILAALVRFELLMSVYPGPAAFTFAAVVIITMLAALSFDPRLLWDATLNKPSSDPSKHNQDSPLMEQQT</sequence>
<feature type="transmembrane region" description="Helical" evidence="8">
    <location>
        <begin position="110"/>
        <end position="134"/>
    </location>
</feature>
<proteinExistence type="inferred from homology"/>
<comment type="caution">
    <text evidence="9">The sequence shown here is derived from an EMBL/GenBank/DDBJ whole genome shotgun (WGS) entry which is preliminary data.</text>
</comment>
<feature type="transmembrane region" description="Helical" evidence="8">
    <location>
        <begin position="65"/>
        <end position="90"/>
    </location>
</feature>
<feature type="transmembrane region" description="Helical" evidence="8">
    <location>
        <begin position="270"/>
        <end position="294"/>
    </location>
</feature>
<reference evidence="9 10" key="1">
    <citation type="submission" date="2023-08" db="EMBL/GenBank/DDBJ databases">
        <authorList>
            <person name="Joshi A."/>
            <person name="Thite S."/>
        </authorList>
    </citation>
    <scope>NUCLEOTIDE SEQUENCE [LARGE SCALE GENOMIC DNA]</scope>
    <source>
        <strain evidence="9 10">1E1</strain>
    </source>
</reference>
<comment type="similarity">
    <text evidence="2">Belongs to the PqiA family.</text>
</comment>
<evidence type="ECO:0000256" key="4">
    <source>
        <dbReference type="ARBA" id="ARBA00022519"/>
    </source>
</evidence>
<feature type="transmembrane region" description="Helical" evidence="8">
    <location>
        <begin position="155"/>
        <end position="175"/>
    </location>
</feature>
<evidence type="ECO:0000256" key="6">
    <source>
        <dbReference type="ARBA" id="ARBA00022989"/>
    </source>
</evidence>
<feature type="transmembrane region" description="Helical" evidence="8">
    <location>
        <begin position="364"/>
        <end position="382"/>
    </location>
</feature>
<keyword evidence="5 8" id="KW-0812">Transmembrane</keyword>
<keyword evidence="10" id="KW-1185">Reference proteome</keyword>
<name>A0ABT9GQY5_9GAMM</name>
<feature type="transmembrane region" description="Helical" evidence="8">
    <location>
        <begin position="181"/>
        <end position="198"/>
    </location>
</feature>
<evidence type="ECO:0000256" key="1">
    <source>
        <dbReference type="ARBA" id="ARBA00004429"/>
    </source>
</evidence>
<evidence type="ECO:0000256" key="7">
    <source>
        <dbReference type="ARBA" id="ARBA00023136"/>
    </source>
</evidence>
<dbReference type="Pfam" id="PF04403">
    <property type="entry name" value="PqiA"/>
    <property type="match status" value="2"/>
</dbReference>
<dbReference type="EMBL" id="JAUZVY010000003">
    <property type="protein sequence ID" value="MDP4529354.1"/>
    <property type="molecule type" value="Genomic_DNA"/>
</dbReference>
<gene>
    <name evidence="9" type="ORF">Q3O59_09965</name>
</gene>
<comment type="subcellular location">
    <subcellularLocation>
        <location evidence="1">Cell inner membrane</location>
        <topology evidence="1">Multi-pass membrane protein</topology>
    </subcellularLocation>
</comment>
<accession>A0ABT9GQY5</accession>
<dbReference type="InterPro" id="IPR051800">
    <property type="entry name" value="PqiA-PqiB_transport"/>
</dbReference>
<evidence type="ECO:0000313" key="10">
    <source>
        <dbReference type="Proteomes" id="UP001236258"/>
    </source>
</evidence>
<keyword evidence="7 8" id="KW-0472">Membrane</keyword>
<dbReference type="RefSeq" id="WP_305945434.1">
    <property type="nucleotide sequence ID" value="NZ_JAUZVY010000003.1"/>
</dbReference>
<dbReference type="NCBIfam" id="TIGR00155">
    <property type="entry name" value="pqiA_fam"/>
    <property type="match status" value="1"/>
</dbReference>
<keyword evidence="3" id="KW-1003">Cell membrane</keyword>
<feature type="transmembrane region" description="Helical" evidence="8">
    <location>
        <begin position="394"/>
        <end position="413"/>
    </location>
</feature>
<evidence type="ECO:0000256" key="8">
    <source>
        <dbReference type="SAM" id="Phobius"/>
    </source>
</evidence>
<evidence type="ECO:0000256" key="3">
    <source>
        <dbReference type="ARBA" id="ARBA00022475"/>
    </source>
</evidence>
<feature type="transmembrane region" description="Helical" evidence="8">
    <location>
        <begin position="314"/>
        <end position="343"/>
    </location>
</feature>